<sequence>MRGLPDPTAMTTFALDAPSSNNEAAIIHLGTRTTVIANGGFADSTSWSEGISWTIADGKATCDVSAGSILSQAVLVSGEDYFVVFDMVTYVAGKVVVVLGGNQLNSIGATGVGLYAFWGQSNGTGFEFQDSIAGNAAIDNAEVYDLDEDVNSDGSRYVIEGIEWSYDGDPSSGDPGGIDAALYILGPGGAVWTHTIEAAGPGQVDFSNTGERLGFFGAPNKALSVVLTNVTAAKGKLNVRYR</sequence>
<protein>
    <submittedName>
        <fullName evidence="1">Uncharacterized protein</fullName>
    </submittedName>
</protein>
<comment type="caution">
    <text evidence="1">The sequence shown here is derived from an EMBL/GenBank/DDBJ whole genome shotgun (WGS) entry which is preliminary data.</text>
</comment>
<gene>
    <name evidence="1" type="ORF">LCGC14_2886190</name>
</gene>
<dbReference type="AlphaFoldDB" id="A0A0F9APQ5"/>
<proteinExistence type="predicted"/>
<organism evidence="1">
    <name type="scientific">marine sediment metagenome</name>
    <dbReference type="NCBI Taxonomy" id="412755"/>
    <lineage>
        <taxon>unclassified sequences</taxon>
        <taxon>metagenomes</taxon>
        <taxon>ecological metagenomes</taxon>
    </lineage>
</organism>
<dbReference type="EMBL" id="LAZR01056439">
    <property type="protein sequence ID" value="KKK74196.1"/>
    <property type="molecule type" value="Genomic_DNA"/>
</dbReference>
<name>A0A0F9APQ5_9ZZZZ</name>
<reference evidence="1" key="1">
    <citation type="journal article" date="2015" name="Nature">
        <title>Complex archaea that bridge the gap between prokaryotes and eukaryotes.</title>
        <authorList>
            <person name="Spang A."/>
            <person name="Saw J.H."/>
            <person name="Jorgensen S.L."/>
            <person name="Zaremba-Niedzwiedzka K."/>
            <person name="Martijn J."/>
            <person name="Lind A.E."/>
            <person name="van Eijk R."/>
            <person name="Schleper C."/>
            <person name="Guy L."/>
            <person name="Ettema T.J."/>
        </authorList>
    </citation>
    <scope>NUCLEOTIDE SEQUENCE</scope>
</reference>
<evidence type="ECO:0000313" key="1">
    <source>
        <dbReference type="EMBL" id="KKK74196.1"/>
    </source>
</evidence>
<accession>A0A0F9APQ5</accession>